<evidence type="ECO:0000313" key="6">
    <source>
        <dbReference type="Proteomes" id="UP000802392"/>
    </source>
</evidence>
<name>A0ABX0TNC4_9MICC</name>
<keyword evidence="6" id="KW-1185">Reference proteome</keyword>
<dbReference type="Pfam" id="PF14525">
    <property type="entry name" value="AraC_binding_2"/>
    <property type="match status" value="1"/>
</dbReference>
<evidence type="ECO:0000259" key="4">
    <source>
        <dbReference type="PROSITE" id="PS01124"/>
    </source>
</evidence>
<dbReference type="SUPFAM" id="SSF46689">
    <property type="entry name" value="Homeodomain-like"/>
    <property type="match status" value="1"/>
</dbReference>
<dbReference type="InterPro" id="IPR018060">
    <property type="entry name" value="HTH_AraC"/>
</dbReference>
<dbReference type="InterPro" id="IPR020449">
    <property type="entry name" value="Tscrpt_reg_AraC-type_HTH"/>
</dbReference>
<dbReference type="EMBL" id="JAAOZD010000005">
    <property type="protein sequence ID" value="NIJ02371.1"/>
    <property type="molecule type" value="Genomic_DNA"/>
</dbReference>
<dbReference type="Proteomes" id="UP000802392">
    <property type="component" value="Unassembled WGS sequence"/>
</dbReference>
<dbReference type="RefSeq" id="WP_204814947.1">
    <property type="nucleotide sequence ID" value="NZ_BAAAVO010000002.1"/>
</dbReference>
<reference evidence="5 6" key="1">
    <citation type="submission" date="2020-03" db="EMBL/GenBank/DDBJ databases">
        <title>Genomic Encyclopedia of Type Strains, Phase III (KMG-III): the genomes of soil and plant-associated and newly described type strains.</title>
        <authorList>
            <person name="Whitman W."/>
        </authorList>
    </citation>
    <scope>NUCLEOTIDE SEQUENCE [LARGE SCALE GENOMIC DNA]</scope>
    <source>
        <strain evidence="5 6">CECT 4207</strain>
    </source>
</reference>
<dbReference type="InterPro" id="IPR009057">
    <property type="entry name" value="Homeodomain-like_sf"/>
</dbReference>
<proteinExistence type="predicted"/>
<evidence type="ECO:0000256" key="1">
    <source>
        <dbReference type="ARBA" id="ARBA00023015"/>
    </source>
</evidence>
<organism evidence="5 6">
    <name type="scientific">Paenarthrobacter ilicis</name>
    <dbReference type="NCBI Taxonomy" id="43665"/>
    <lineage>
        <taxon>Bacteria</taxon>
        <taxon>Bacillati</taxon>
        <taxon>Actinomycetota</taxon>
        <taxon>Actinomycetes</taxon>
        <taxon>Micrococcales</taxon>
        <taxon>Micrococcaceae</taxon>
        <taxon>Paenarthrobacter</taxon>
    </lineage>
</organism>
<evidence type="ECO:0000313" key="5">
    <source>
        <dbReference type="EMBL" id="NIJ02371.1"/>
    </source>
</evidence>
<feature type="domain" description="HTH araC/xylS-type" evidence="4">
    <location>
        <begin position="220"/>
        <end position="321"/>
    </location>
</feature>
<comment type="caution">
    <text evidence="5">The sequence shown here is derived from an EMBL/GenBank/DDBJ whole genome shotgun (WGS) entry which is preliminary data.</text>
</comment>
<keyword evidence="3" id="KW-0804">Transcription</keyword>
<dbReference type="SMART" id="SM00342">
    <property type="entry name" value="HTH_ARAC"/>
    <property type="match status" value="1"/>
</dbReference>
<dbReference type="PANTHER" id="PTHR46796:SF6">
    <property type="entry name" value="ARAC SUBFAMILY"/>
    <property type="match status" value="1"/>
</dbReference>
<dbReference type="PRINTS" id="PR00032">
    <property type="entry name" value="HTHARAC"/>
</dbReference>
<protein>
    <submittedName>
        <fullName evidence="5">AraC-like DNA-binding protein</fullName>
    </submittedName>
</protein>
<keyword evidence="2" id="KW-0238">DNA-binding</keyword>
<accession>A0ABX0TNC4</accession>
<keyword evidence="1" id="KW-0805">Transcription regulation</keyword>
<sequence length="325" mass="35662">MTGAIARQPREEFTTTSLARTERFDAWNQAVNQAFVPLSVVAKDPEGFGGGLINQSVGPVFLSAVSGTASHVRRGHRQIQANDPGLVKLGLQLRGYSVVAQDGREAALTPGDFAIYDTTRPYDLYFDDAFRMMVVMFPPEALHLNRKSIAGLTASRISGRQGLGSLTSALLGAIAKQLHEDTVTDAATVSDALLNLISAVFAERVPPSSPLSPERLALMERVEAFVGARLGDPELTVNQIAAAHNVSVRYLQKLFEERDDTVSAWLRRQRLEKCRSDLVDPRLQTRPVSVVGMHWGFTDASSFSRAFKTAFGYSPSEYRYSYRPA</sequence>
<evidence type="ECO:0000256" key="2">
    <source>
        <dbReference type="ARBA" id="ARBA00023125"/>
    </source>
</evidence>
<dbReference type="InterPro" id="IPR050204">
    <property type="entry name" value="AraC_XylS_family_regulators"/>
</dbReference>
<evidence type="ECO:0000256" key="3">
    <source>
        <dbReference type="ARBA" id="ARBA00023163"/>
    </source>
</evidence>
<dbReference type="Pfam" id="PF12833">
    <property type="entry name" value="HTH_18"/>
    <property type="match status" value="1"/>
</dbReference>
<dbReference type="InterPro" id="IPR035418">
    <property type="entry name" value="AraC-bd_2"/>
</dbReference>
<gene>
    <name evidence="5" type="ORF">FHR86_002712</name>
</gene>
<dbReference type="Gene3D" id="1.10.10.60">
    <property type="entry name" value="Homeodomain-like"/>
    <property type="match status" value="1"/>
</dbReference>
<dbReference type="PROSITE" id="PS01124">
    <property type="entry name" value="HTH_ARAC_FAMILY_2"/>
    <property type="match status" value="1"/>
</dbReference>
<dbReference type="PANTHER" id="PTHR46796">
    <property type="entry name" value="HTH-TYPE TRANSCRIPTIONAL ACTIVATOR RHAS-RELATED"/>
    <property type="match status" value="1"/>
</dbReference>